<sequence>MSGIVGIYYFDSRPVDYTDIGRMVEMLAHRGPDGSGVWSEGSVGLGHRMLWTTPESLQEQLPFVDRVGNLVITADARIDNRDELLATLNFSDRLRGEISDSELILAAYQRWGKQCLKKLLGDFAFAIWDRQEQVLFCARDHFGVKPFYYYYQSGKFLIFASEIKALFSLPYIPCRLNEVRVADYLIEVSEDKVITSYQDVFRLPPAHSIAVSQKGIKLDVYWTLDPSCELRLGSNEEYAEKFREIFKDAVQCRLRSAFPIGSLLSGGLDSSSITCLARELLAEDGKFRLHTFSAIFENLPECDERHFISAVLAKSNLESHYLCADQLSPLVNRKQVLWHQDEVFYAPNFFILWSLCNTAHQHNVRILLNGHDGDTTVSHGIAYLNELAVKRRWLTLTKEVKGLARHSNNSALNLLFHYVWCCNFKPLVPEPIRQLWRAMHGRNRQKWGANTIINPDFAQSMDLVKRIQILQKNRWQRLQTSREAHWLNLTSGVVPLALEIADTGAAAFAIESRYPFFDKRLVEFCLMLPPEQKIHQGWTRIVMRRGMIHILPDEVRWRGGKTDLSPNFFRGLLRFEKELLEEVIFNNPKPIERYVNVPVLCQKYERYKAGKPGNEVIAIWRAVTLALWLGKTVFTS</sequence>
<proteinExistence type="inferred from homology"/>
<dbReference type="InterPro" id="IPR029055">
    <property type="entry name" value="Ntn_hydrolases_N"/>
</dbReference>
<evidence type="ECO:0000256" key="2">
    <source>
        <dbReference type="ARBA" id="ARBA00005752"/>
    </source>
</evidence>
<dbReference type="CDD" id="cd00712">
    <property type="entry name" value="AsnB"/>
    <property type="match status" value="1"/>
</dbReference>
<dbReference type="InterPro" id="IPR051786">
    <property type="entry name" value="ASN_synthetase/amidase"/>
</dbReference>
<keyword evidence="11" id="KW-1185">Reference proteome</keyword>
<dbReference type="CDD" id="cd01991">
    <property type="entry name" value="Asn_synthase_B_C"/>
    <property type="match status" value="1"/>
</dbReference>
<comment type="catalytic activity">
    <reaction evidence="8">
        <text>L-aspartate + L-glutamine + ATP + H2O = L-asparagine + L-glutamate + AMP + diphosphate + H(+)</text>
        <dbReference type="Rhea" id="RHEA:12228"/>
        <dbReference type="ChEBI" id="CHEBI:15377"/>
        <dbReference type="ChEBI" id="CHEBI:15378"/>
        <dbReference type="ChEBI" id="CHEBI:29985"/>
        <dbReference type="ChEBI" id="CHEBI:29991"/>
        <dbReference type="ChEBI" id="CHEBI:30616"/>
        <dbReference type="ChEBI" id="CHEBI:33019"/>
        <dbReference type="ChEBI" id="CHEBI:58048"/>
        <dbReference type="ChEBI" id="CHEBI:58359"/>
        <dbReference type="ChEBI" id="CHEBI:456215"/>
        <dbReference type="EC" id="6.3.5.4"/>
    </reaction>
</comment>
<dbReference type="SUPFAM" id="SSF52402">
    <property type="entry name" value="Adenine nucleotide alpha hydrolases-like"/>
    <property type="match status" value="1"/>
</dbReference>
<keyword evidence="6" id="KW-0028">Amino-acid biosynthesis</keyword>
<evidence type="ECO:0000313" key="11">
    <source>
        <dbReference type="Proteomes" id="UP001576784"/>
    </source>
</evidence>
<accession>A0ABV4XVK9</accession>
<evidence type="ECO:0000259" key="9">
    <source>
        <dbReference type="PROSITE" id="PS51278"/>
    </source>
</evidence>
<dbReference type="InterPro" id="IPR017932">
    <property type="entry name" value="GATase_2_dom"/>
</dbReference>
<keyword evidence="6" id="KW-0061">Asparagine biosynthesis</keyword>
<evidence type="ECO:0000256" key="8">
    <source>
        <dbReference type="ARBA" id="ARBA00048741"/>
    </source>
</evidence>
<dbReference type="Gene3D" id="3.40.50.620">
    <property type="entry name" value="HUPs"/>
    <property type="match status" value="1"/>
</dbReference>
<evidence type="ECO:0000256" key="5">
    <source>
        <dbReference type="ARBA" id="ARBA00022840"/>
    </source>
</evidence>
<dbReference type="Pfam" id="PF13537">
    <property type="entry name" value="GATase_7"/>
    <property type="match status" value="1"/>
</dbReference>
<dbReference type="InterPro" id="IPR006426">
    <property type="entry name" value="Asn_synth_AEB"/>
</dbReference>
<dbReference type="PANTHER" id="PTHR43284">
    <property type="entry name" value="ASPARAGINE SYNTHETASE (GLUTAMINE-HYDROLYZING)"/>
    <property type="match status" value="1"/>
</dbReference>
<gene>
    <name evidence="10" type="ORF">ACE1CI_19570</name>
</gene>
<comment type="caution">
    <text evidence="10">The sequence shown here is derived from an EMBL/GenBank/DDBJ whole genome shotgun (WGS) entry which is preliminary data.</text>
</comment>
<protein>
    <recommendedName>
        <fullName evidence="3">asparagine synthase (glutamine-hydrolyzing)</fullName>
        <ecNumber evidence="3">6.3.5.4</ecNumber>
    </recommendedName>
</protein>
<keyword evidence="7" id="KW-0315">Glutamine amidotransferase</keyword>
<evidence type="ECO:0000313" key="10">
    <source>
        <dbReference type="EMBL" id="MFB2895112.1"/>
    </source>
</evidence>
<comment type="pathway">
    <text evidence="1">Amino-acid biosynthesis; L-asparagine biosynthesis; L-asparagine from L-aspartate (L-Gln route): step 1/1.</text>
</comment>
<dbReference type="RefSeq" id="WP_413264748.1">
    <property type="nucleotide sequence ID" value="NZ_JBHFNR010000145.1"/>
</dbReference>
<organism evidence="10 11">
    <name type="scientific">Floridaenema flaviceps BLCC-F50</name>
    <dbReference type="NCBI Taxonomy" id="3153642"/>
    <lineage>
        <taxon>Bacteria</taxon>
        <taxon>Bacillati</taxon>
        <taxon>Cyanobacteriota</taxon>
        <taxon>Cyanophyceae</taxon>
        <taxon>Oscillatoriophycideae</taxon>
        <taxon>Aerosakkonematales</taxon>
        <taxon>Aerosakkonemataceae</taxon>
        <taxon>Floridanema</taxon>
        <taxon>Floridanema flaviceps</taxon>
    </lineage>
</organism>
<dbReference type="PIRSF" id="PIRSF001589">
    <property type="entry name" value="Asn_synthetase_glu-h"/>
    <property type="match status" value="1"/>
</dbReference>
<dbReference type="Gene3D" id="3.60.20.10">
    <property type="entry name" value="Glutamine Phosphoribosylpyrophosphate, subunit 1, domain 1"/>
    <property type="match status" value="1"/>
</dbReference>
<dbReference type="SUPFAM" id="SSF56235">
    <property type="entry name" value="N-terminal nucleophile aminohydrolases (Ntn hydrolases)"/>
    <property type="match status" value="1"/>
</dbReference>
<evidence type="ECO:0000256" key="7">
    <source>
        <dbReference type="ARBA" id="ARBA00022962"/>
    </source>
</evidence>
<dbReference type="InterPro" id="IPR014729">
    <property type="entry name" value="Rossmann-like_a/b/a_fold"/>
</dbReference>
<dbReference type="InterPro" id="IPR033738">
    <property type="entry name" value="AsnB_N"/>
</dbReference>
<dbReference type="NCBIfam" id="NF033535">
    <property type="entry name" value="lass_lactam_cya"/>
    <property type="match status" value="1"/>
</dbReference>
<keyword evidence="5" id="KW-0067">ATP-binding</keyword>
<dbReference type="NCBIfam" id="TIGR01536">
    <property type="entry name" value="asn_synth_AEB"/>
    <property type="match status" value="1"/>
</dbReference>
<dbReference type="InterPro" id="IPR001962">
    <property type="entry name" value="Asn_synthase"/>
</dbReference>
<evidence type="ECO:0000256" key="4">
    <source>
        <dbReference type="ARBA" id="ARBA00022741"/>
    </source>
</evidence>
<comment type="similarity">
    <text evidence="2">Belongs to the asparagine synthetase family.</text>
</comment>
<evidence type="ECO:0000256" key="1">
    <source>
        <dbReference type="ARBA" id="ARBA00005187"/>
    </source>
</evidence>
<dbReference type="Pfam" id="PF00733">
    <property type="entry name" value="Asn_synthase"/>
    <property type="match status" value="1"/>
</dbReference>
<name>A0ABV4XVK9_9CYAN</name>
<reference evidence="10 11" key="1">
    <citation type="submission" date="2024-09" db="EMBL/GenBank/DDBJ databases">
        <title>Floridaenema gen nov. (Aerosakkonemataceae, Aerosakkonematales ord. nov., Cyanobacteria) from benthic tropical and subtropical fresh waters, with the description of four new species.</title>
        <authorList>
            <person name="Moretto J.A."/>
            <person name="Berthold D.E."/>
            <person name="Lefler F.W."/>
            <person name="Huang I.-S."/>
            <person name="Laughinghouse H. IV."/>
        </authorList>
    </citation>
    <scope>NUCLEOTIDE SEQUENCE [LARGE SCALE GENOMIC DNA]</scope>
    <source>
        <strain evidence="10 11">BLCC-F50</strain>
    </source>
</reference>
<dbReference type="EMBL" id="JBHFNR010000145">
    <property type="protein sequence ID" value="MFB2895112.1"/>
    <property type="molecule type" value="Genomic_DNA"/>
</dbReference>
<dbReference type="PANTHER" id="PTHR43284:SF1">
    <property type="entry name" value="ASPARAGINE SYNTHETASE"/>
    <property type="match status" value="1"/>
</dbReference>
<dbReference type="Proteomes" id="UP001576784">
    <property type="component" value="Unassembled WGS sequence"/>
</dbReference>
<evidence type="ECO:0000256" key="3">
    <source>
        <dbReference type="ARBA" id="ARBA00012737"/>
    </source>
</evidence>
<evidence type="ECO:0000256" key="6">
    <source>
        <dbReference type="ARBA" id="ARBA00022888"/>
    </source>
</evidence>
<dbReference type="EC" id="6.3.5.4" evidence="3"/>
<feature type="domain" description="Glutamine amidotransferase type-2" evidence="9">
    <location>
        <begin position="2"/>
        <end position="214"/>
    </location>
</feature>
<dbReference type="PROSITE" id="PS51278">
    <property type="entry name" value="GATASE_TYPE_2"/>
    <property type="match status" value="1"/>
</dbReference>
<keyword evidence="4" id="KW-0547">Nucleotide-binding</keyword>